<protein>
    <submittedName>
        <fullName evidence="1">SGNH/GDSL hydrolase family protein</fullName>
    </submittedName>
</protein>
<keyword evidence="1" id="KW-0378">Hydrolase</keyword>
<dbReference type="OrthoDB" id="928470at2"/>
<dbReference type="GO" id="GO:0016788">
    <property type="term" value="F:hydrolase activity, acting on ester bonds"/>
    <property type="evidence" value="ECO:0007669"/>
    <property type="project" value="UniProtKB-ARBA"/>
</dbReference>
<dbReference type="SUPFAM" id="SSF52266">
    <property type="entry name" value="SGNH hydrolase"/>
    <property type="match status" value="1"/>
</dbReference>
<reference evidence="1 2" key="1">
    <citation type="submission" date="2019-05" db="EMBL/GenBank/DDBJ databases">
        <authorList>
            <person name="Qu J.-H."/>
        </authorList>
    </citation>
    <scope>NUCLEOTIDE SEQUENCE [LARGE SCALE GENOMIC DNA]</scope>
    <source>
        <strain evidence="1 2">T17</strain>
    </source>
</reference>
<dbReference type="Gene3D" id="3.40.50.1110">
    <property type="entry name" value="SGNH hydrolase"/>
    <property type="match status" value="1"/>
</dbReference>
<dbReference type="Proteomes" id="UP000306402">
    <property type="component" value="Unassembled WGS sequence"/>
</dbReference>
<evidence type="ECO:0000313" key="2">
    <source>
        <dbReference type="Proteomes" id="UP000306402"/>
    </source>
</evidence>
<keyword evidence="2" id="KW-1185">Reference proteome</keyword>
<comment type="caution">
    <text evidence="1">The sequence shown here is derived from an EMBL/GenBank/DDBJ whole genome shotgun (WGS) entry which is preliminary data.</text>
</comment>
<dbReference type="InterPro" id="IPR036514">
    <property type="entry name" value="SGNH_hydro_sf"/>
</dbReference>
<evidence type="ECO:0000313" key="1">
    <source>
        <dbReference type="EMBL" id="TLV01547.1"/>
    </source>
</evidence>
<gene>
    <name evidence="1" type="ORF">FEN17_12405</name>
</gene>
<sequence length="317" mass="34509">MLTSCSSLLDEVFPKRNVGEEGTGGKNPDDYEPVGDKTLAFFGDSLTIGAGGSMPYGNYVAAAMKSRPVATDGIVGQIALSIAIRQGGMPLKISVDKGKFDGVNEVKVTKINNEFLSTPINNDTYSRTGTVAGVKCTITRKVEGDEVYTIKPETESDVEIPADSVFELDDAVRLRSATQILWYGRNNIGNFNAEDEIMSALDSSIAYISDPKRYVVLGILLATPDNEGTSNYNQVMDINQKLASKYGNAYVEMTPPTPAEMSEVNYTPDSNDESDIAQKNFPRGLRAADSTDEIHLNDKGYQLVANRVAKKLKELKY</sequence>
<proteinExistence type="predicted"/>
<name>A0A5R9KZM8_9BACT</name>
<dbReference type="AlphaFoldDB" id="A0A5R9KZM8"/>
<accession>A0A5R9KZM8</accession>
<organism evidence="1 2">
    <name type="scientific">Dyadobacter luticola</name>
    <dbReference type="NCBI Taxonomy" id="1979387"/>
    <lineage>
        <taxon>Bacteria</taxon>
        <taxon>Pseudomonadati</taxon>
        <taxon>Bacteroidota</taxon>
        <taxon>Cytophagia</taxon>
        <taxon>Cytophagales</taxon>
        <taxon>Spirosomataceae</taxon>
        <taxon>Dyadobacter</taxon>
    </lineage>
</organism>
<dbReference type="EMBL" id="VCEJ01000004">
    <property type="protein sequence ID" value="TLV01547.1"/>
    <property type="molecule type" value="Genomic_DNA"/>
</dbReference>